<evidence type="ECO:0000313" key="5">
    <source>
        <dbReference type="EMBL" id="SFT04065.1"/>
    </source>
</evidence>
<evidence type="ECO:0000256" key="2">
    <source>
        <dbReference type="SAM" id="Coils"/>
    </source>
</evidence>
<organism evidence="5 6">
    <name type="scientific">Marininema halotolerans</name>
    <dbReference type="NCBI Taxonomy" id="1155944"/>
    <lineage>
        <taxon>Bacteria</taxon>
        <taxon>Bacillati</taxon>
        <taxon>Bacillota</taxon>
        <taxon>Bacilli</taxon>
        <taxon>Bacillales</taxon>
        <taxon>Thermoactinomycetaceae</taxon>
        <taxon>Marininema</taxon>
    </lineage>
</organism>
<evidence type="ECO:0000256" key="3">
    <source>
        <dbReference type="SAM" id="MobiDB-lite"/>
    </source>
</evidence>
<dbReference type="EMBL" id="FPAA01000019">
    <property type="protein sequence ID" value="SFT04065.1"/>
    <property type="molecule type" value="Genomic_DNA"/>
</dbReference>
<feature type="compositionally biased region" description="Polar residues" evidence="3">
    <location>
        <begin position="1230"/>
        <end position="1239"/>
    </location>
</feature>
<sequence length="1491" mass="158959">MADEVLGRISAEVTLDPSNVSQGVKVINRNMRLLKSQFDSAGGGVKAFGASQEQLGMKARFLERQIEQQKDKVKLLSQAYKQYENEAGAGARRTQEMGIQANKARAHLGRLEHQLNEVNRQMDFGQLNNSMGQLDREMRLIEARFKLAGAGVKGFEQSTEGMRVKASSLTDQIRVQERRVQELTAAYNRSATAIGREARETQELQIRMNQAQAGLLGYRSQLSRVNRDLEKQGSAVGRLRNHYGRLKGQALDASMGLATGAAGMAVAIGSAVKKAADFEEQLSSVKAVTGATSEEMAQFKALSIEMGAKTKYSASEAAQGIEELAKAGLSTSQILNGGLKGALNLAAAGELELGEAAEIASTALNSFKSENLSVSQAADILAGAANASATDIHEMKEGLSQVAAVASGAGLSFNDTSTALAVFAQNGLKGSDAGTSLKTMLLNLTPSSKQAGEQMKQLGIITEDNKNLFYDSEGEVKSFGEISEVLSEKLKNLSNEQRSQALKTMFGTDAIRAANIAYKEGSQGVEKMNEAMGKTTAAKVATERMDNLKGTLEELNGAFETAQIEMGSAFLPVLRNLASGIQETAQWFSQLSPSTKEAIGIFTLATAGTLALGAAITGLIAIMNPVTASIAGVSLVVGGLAAVNHKMSADMEKTQADAQRFGVGVSQGTIKAAEGYLDLRDQAAINLAKLRITSGAEAKKIVAETTHIFNQMGNKIVAELEKGRAAVQTAAASLMGELPKELNPRVEQITNNTIRRIDAEKRAMIEATDVINEGLTKYQNNLDKMPKSFAKAFQEALDHTDKASRVFVKNMSDMQSYMKNIEEDRGKLSEAAAKKWVADTEKSYDKAVKAAHKWAEHQKKISKDELNDGKRTREEYDEMVKFIQLAEVKKVDAARESRARVLEEVRKSLSEEAKLYDYKNNKEYDPFENSFKGMPTETAAQRKAATDAYFKAQIDQYKEGHKKLKKLNQELTAEYGNMGTDSISALNDALAAGGKKSQRIAETIATDTKDGMKIDLGPEGEVSIKKFTEGLKSGQFSSRDVSIAHMQQLRNIYGDGDFTAEGIKAIESFANGLKGKSTKEIADQIGLDLKSKMDIDLGPYGKVSAESFAQGLSDGTYSFDAIYDYFQQQLKAGMEVDLSPEGKKNIGTLRLAMQSGAMDLRNTAKILGLNLKSGVKVDLGPEGKQSVQSLLTGFATGKINAKTFAEGVAKLLKKGARADLTSEGKHAGNTLGQGLNQSKGKVGKEASGIKSIVENRLGATTDGSGGKTAGSLLYKGLAGRYPGIKSIAGIISKSTQGTLGKTTDGGGGKKASGQFSSGVAGGRGSAARAASGVSSAARSNLNVSNTYSLGSNAAAGLASGIRGGRWGVIRAAASLAHSVWSTISNTLDIHSPSRKTMQLGIYTGQGFEEGLSQRVSNVQRVSERLSRAAAPVVALGQGSSEKLSMSRSTSSGGSNTVTKNYNISIQTDLSSSINIEEVVTRAIRRIEFLNG</sequence>
<evidence type="ECO:0000313" key="6">
    <source>
        <dbReference type="Proteomes" id="UP000198660"/>
    </source>
</evidence>
<dbReference type="PANTHER" id="PTHR37813:SF1">
    <property type="entry name" value="FELS-2 PROPHAGE PROTEIN"/>
    <property type="match status" value="1"/>
</dbReference>
<dbReference type="OrthoDB" id="28713at2"/>
<feature type="region of interest" description="Disordered" evidence="3">
    <location>
        <begin position="1222"/>
        <end position="1242"/>
    </location>
</feature>
<keyword evidence="6" id="KW-1185">Reference proteome</keyword>
<dbReference type="Proteomes" id="UP000198660">
    <property type="component" value="Unassembled WGS sequence"/>
</dbReference>
<dbReference type="RefSeq" id="WP_140413653.1">
    <property type="nucleotide sequence ID" value="NZ_FPAA01000019.1"/>
</dbReference>
<proteinExistence type="predicted"/>
<dbReference type="NCBIfam" id="TIGR01760">
    <property type="entry name" value="tape_meas_TP901"/>
    <property type="match status" value="1"/>
</dbReference>
<keyword evidence="2" id="KW-0175">Coiled coil</keyword>
<dbReference type="PANTHER" id="PTHR37813">
    <property type="entry name" value="FELS-2 PROPHAGE PROTEIN"/>
    <property type="match status" value="1"/>
</dbReference>
<keyword evidence="1" id="KW-1188">Viral release from host cell</keyword>
<feature type="region of interest" description="Disordered" evidence="3">
    <location>
        <begin position="1299"/>
        <end position="1319"/>
    </location>
</feature>
<feature type="coiled-coil region" evidence="2">
    <location>
        <begin position="52"/>
        <end position="121"/>
    </location>
</feature>
<name>A0A1I6URJ1_9BACL</name>
<evidence type="ECO:0000256" key="1">
    <source>
        <dbReference type="ARBA" id="ARBA00022612"/>
    </source>
</evidence>
<feature type="coiled-coil region" evidence="2">
    <location>
        <begin position="538"/>
        <end position="565"/>
    </location>
</feature>
<accession>A0A1I6URJ1</accession>
<gene>
    <name evidence="5" type="ORF">SAMN05444972_11934</name>
</gene>
<evidence type="ECO:0000259" key="4">
    <source>
        <dbReference type="Pfam" id="PF10145"/>
    </source>
</evidence>
<dbReference type="InterPro" id="IPR010090">
    <property type="entry name" value="Phage_tape_meas"/>
</dbReference>
<dbReference type="Pfam" id="PF10145">
    <property type="entry name" value="PhageMin_Tail"/>
    <property type="match status" value="1"/>
</dbReference>
<dbReference type="SUPFAM" id="SSF57997">
    <property type="entry name" value="Tropomyosin"/>
    <property type="match status" value="1"/>
</dbReference>
<reference evidence="6" key="1">
    <citation type="submission" date="2016-10" db="EMBL/GenBank/DDBJ databases">
        <authorList>
            <person name="Varghese N."/>
            <person name="Submissions S."/>
        </authorList>
    </citation>
    <scope>NUCLEOTIDE SEQUENCE [LARGE SCALE GENOMIC DNA]</scope>
    <source>
        <strain evidence="6">DSM 45789</strain>
    </source>
</reference>
<protein>
    <submittedName>
        <fullName evidence="5">Phage tail tape measure protein, TP901 family, core region</fullName>
    </submittedName>
</protein>
<feature type="domain" description="Phage tail tape measure protein" evidence="4">
    <location>
        <begin position="303"/>
        <end position="507"/>
    </location>
</feature>